<reference evidence="2 3" key="1">
    <citation type="journal article" date="2019" name="Nat. Plants">
        <title>Genome sequencing of Musa balbisiana reveals subgenome evolution and function divergence in polyploid bananas.</title>
        <authorList>
            <person name="Yao X."/>
        </authorList>
    </citation>
    <scope>NUCLEOTIDE SEQUENCE [LARGE SCALE GENOMIC DNA]</scope>
    <source>
        <strain evidence="3">cv. DH-PKW</strain>
        <tissue evidence="2">Leaves</tissue>
    </source>
</reference>
<proteinExistence type="predicted"/>
<dbReference type="Proteomes" id="UP000317650">
    <property type="component" value="Chromosome 4"/>
</dbReference>
<sequence>MQAGLYRGPDGGADRAPPPARRVGSAQAGLVRAAWPPGSWSPPGAAATPPMAKPLTPAGW</sequence>
<keyword evidence="3" id="KW-1185">Reference proteome</keyword>
<organism evidence="2 3">
    <name type="scientific">Musa balbisiana</name>
    <name type="common">Banana</name>
    <dbReference type="NCBI Taxonomy" id="52838"/>
    <lineage>
        <taxon>Eukaryota</taxon>
        <taxon>Viridiplantae</taxon>
        <taxon>Streptophyta</taxon>
        <taxon>Embryophyta</taxon>
        <taxon>Tracheophyta</taxon>
        <taxon>Spermatophyta</taxon>
        <taxon>Magnoliopsida</taxon>
        <taxon>Liliopsida</taxon>
        <taxon>Zingiberales</taxon>
        <taxon>Musaceae</taxon>
        <taxon>Musa</taxon>
    </lineage>
</organism>
<dbReference type="EMBL" id="PYDT01000001">
    <property type="protein sequence ID" value="THU73076.1"/>
    <property type="molecule type" value="Genomic_DNA"/>
</dbReference>
<evidence type="ECO:0000256" key="1">
    <source>
        <dbReference type="SAM" id="MobiDB-lite"/>
    </source>
</evidence>
<feature type="compositionally biased region" description="Low complexity" evidence="1">
    <location>
        <begin position="33"/>
        <end position="50"/>
    </location>
</feature>
<comment type="caution">
    <text evidence="2">The sequence shown here is derived from an EMBL/GenBank/DDBJ whole genome shotgun (WGS) entry which is preliminary data.</text>
</comment>
<protein>
    <submittedName>
        <fullName evidence="2">Uncharacterized protein</fullName>
    </submittedName>
</protein>
<name>A0A4S8KD23_MUSBA</name>
<evidence type="ECO:0000313" key="2">
    <source>
        <dbReference type="EMBL" id="THU73076.1"/>
    </source>
</evidence>
<evidence type="ECO:0000313" key="3">
    <source>
        <dbReference type="Proteomes" id="UP000317650"/>
    </source>
</evidence>
<dbReference type="AlphaFoldDB" id="A0A4S8KD23"/>
<feature type="region of interest" description="Disordered" evidence="1">
    <location>
        <begin position="1"/>
        <end position="60"/>
    </location>
</feature>
<gene>
    <name evidence="2" type="ORF">C4D60_Mb04t19000</name>
</gene>
<accession>A0A4S8KD23</accession>